<comment type="caution">
    <text evidence="7">The sequence shown here is derived from an EMBL/GenBank/DDBJ whole genome shotgun (WGS) entry which is preliminary data.</text>
</comment>
<keyword evidence="3" id="KW-1133">Transmembrane helix</keyword>
<evidence type="ECO:0000313" key="8">
    <source>
        <dbReference type="Proteomes" id="UP001500604"/>
    </source>
</evidence>
<proteinExistence type="predicted"/>
<evidence type="ECO:0000256" key="2">
    <source>
        <dbReference type="ARBA" id="ARBA00022692"/>
    </source>
</evidence>
<sequence length="362" mass="40793">MLAVLDSTESEADLDSIRLRLLSAQASARRFESELAWFESSGVDESKKTAVRFSDDPAMQSLEQQLFIRRINDYRGTVALHKTSLQALQQRKEQLAEQLQILEQEVVVTKDLDRLRTSLYEKEKETYQRNGPRKVDYLQTRQALLAAERNVATVRAELKAIEQQLADKKIEHQAWRNSVLATLGEGFSQSSREYAAILAQLKKYEQAQQTTSLRAPHDAVVLLSADKGAGSVVKSGEVLFELAPVEGELEAEIMISPMSIGMVPEAANVRLKLDTLPFTRYGDISGTLRLISNGTVRDGNQEQLGYRGNVRLELQQLRHVPEHFRLLPGMTLEADILIGDRSLLSFLIYPIERALDNSFREP</sequence>
<comment type="subcellular location">
    <subcellularLocation>
        <location evidence="1">Membrane</location>
        <topology evidence="1">Single-pass membrane protein</topology>
    </subcellularLocation>
</comment>
<dbReference type="PRINTS" id="PR01490">
    <property type="entry name" value="RTXTOXIND"/>
</dbReference>
<keyword evidence="2" id="KW-0812">Transmembrane</keyword>
<keyword evidence="4" id="KW-0472">Membrane</keyword>
<dbReference type="PANTHER" id="PTHR30386:SF26">
    <property type="entry name" value="TRANSPORT PROTEIN COMB"/>
    <property type="match status" value="1"/>
</dbReference>
<dbReference type="PANTHER" id="PTHR30386">
    <property type="entry name" value="MEMBRANE FUSION SUBUNIT OF EMRAB-TOLC MULTIDRUG EFFLUX PUMP"/>
    <property type="match status" value="1"/>
</dbReference>
<feature type="domain" description="AprE-like beta-barrel" evidence="6">
    <location>
        <begin position="250"/>
        <end position="338"/>
    </location>
</feature>
<evidence type="ECO:0000256" key="3">
    <source>
        <dbReference type="ARBA" id="ARBA00022989"/>
    </source>
</evidence>
<name>A0ABP8V2V1_9GAMM</name>
<dbReference type="Pfam" id="PF26002">
    <property type="entry name" value="Beta-barrel_AprE"/>
    <property type="match status" value="1"/>
</dbReference>
<evidence type="ECO:0000259" key="6">
    <source>
        <dbReference type="Pfam" id="PF26002"/>
    </source>
</evidence>
<dbReference type="Proteomes" id="UP001500604">
    <property type="component" value="Unassembled WGS sequence"/>
</dbReference>
<dbReference type="InterPro" id="IPR058982">
    <property type="entry name" value="Beta-barrel_AprE"/>
</dbReference>
<dbReference type="InterPro" id="IPR050739">
    <property type="entry name" value="MFP"/>
</dbReference>
<evidence type="ECO:0000256" key="5">
    <source>
        <dbReference type="SAM" id="Coils"/>
    </source>
</evidence>
<keyword evidence="5" id="KW-0175">Coiled coil</keyword>
<protein>
    <recommendedName>
        <fullName evidence="6">AprE-like beta-barrel domain-containing protein</fullName>
    </recommendedName>
</protein>
<feature type="coiled-coil region" evidence="5">
    <location>
        <begin position="144"/>
        <end position="178"/>
    </location>
</feature>
<feature type="coiled-coil region" evidence="5">
    <location>
        <begin position="78"/>
        <end position="112"/>
    </location>
</feature>
<evidence type="ECO:0000256" key="1">
    <source>
        <dbReference type="ARBA" id="ARBA00004167"/>
    </source>
</evidence>
<organism evidence="7 8">
    <name type="scientific">Kistimonas scapharcae</name>
    <dbReference type="NCBI Taxonomy" id="1036133"/>
    <lineage>
        <taxon>Bacteria</taxon>
        <taxon>Pseudomonadati</taxon>
        <taxon>Pseudomonadota</taxon>
        <taxon>Gammaproteobacteria</taxon>
        <taxon>Oceanospirillales</taxon>
        <taxon>Endozoicomonadaceae</taxon>
        <taxon>Kistimonas</taxon>
    </lineage>
</organism>
<dbReference type="EMBL" id="BAABFL010000367">
    <property type="protein sequence ID" value="GAA4650152.1"/>
    <property type="molecule type" value="Genomic_DNA"/>
</dbReference>
<evidence type="ECO:0000313" key="7">
    <source>
        <dbReference type="EMBL" id="GAA4650152.1"/>
    </source>
</evidence>
<reference evidence="8" key="1">
    <citation type="journal article" date="2019" name="Int. J. Syst. Evol. Microbiol.">
        <title>The Global Catalogue of Microorganisms (GCM) 10K type strain sequencing project: providing services to taxonomists for standard genome sequencing and annotation.</title>
        <authorList>
            <consortium name="The Broad Institute Genomics Platform"/>
            <consortium name="The Broad Institute Genome Sequencing Center for Infectious Disease"/>
            <person name="Wu L."/>
            <person name="Ma J."/>
        </authorList>
    </citation>
    <scope>NUCLEOTIDE SEQUENCE [LARGE SCALE GENOMIC DNA]</scope>
    <source>
        <strain evidence="8">JCM 17805</strain>
    </source>
</reference>
<gene>
    <name evidence="7" type="ORF">GCM10023116_24350</name>
</gene>
<keyword evidence="8" id="KW-1185">Reference proteome</keyword>
<accession>A0ABP8V2V1</accession>
<evidence type="ECO:0000256" key="4">
    <source>
        <dbReference type="ARBA" id="ARBA00023136"/>
    </source>
</evidence>